<dbReference type="KEGG" id="tasa:A1Q1_02862"/>
<dbReference type="InterPro" id="IPR036877">
    <property type="entry name" value="SUI1_dom_sf"/>
</dbReference>
<gene>
    <name evidence="3" type="ORF">A1Q1_02862</name>
</gene>
<proteinExistence type="predicted"/>
<accession>J5QMR0</accession>
<evidence type="ECO:0000313" key="4">
    <source>
        <dbReference type="Proteomes" id="UP000002748"/>
    </source>
</evidence>
<dbReference type="GO" id="GO:0001731">
    <property type="term" value="P:formation of translation preinitiation complex"/>
    <property type="evidence" value="ECO:0007669"/>
    <property type="project" value="InterPro"/>
</dbReference>
<dbReference type="EMBL" id="ALBS01000211">
    <property type="protein sequence ID" value="EJT48158.1"/>
    <property type="molecule type" value="Genomic_DNA"/>
</dbReference>
<dbReference type="GeneID" id="25986375"/>
<sequence>MATPWKLPDVGEGDVVGLVSDTEGDGRVSFVGVARVVARGGLRDQLERLLRHRAEGVDRDEGKFADILCIIDDHGSKPALPSFPLPAPAKPLMPPPESEAPAKEDAADEAAEAVAELTVEDKGEPLTASEVSTLLSAALMQTLALLSPSQLPLPSSQLYSAHILPNRPAYIPPERRDDVVIARSEWKKLAKWMKELNKDGIIKTKETKGEVVVTSFDPAHPAIQAHRPFKTIAEDDTKAAKKAAREAATAEVAGTTVNKRGARELAVEEMWKPTGSGVAFWEACGFDHPANALKPAFDAYVTKHGLVGRDFRTITIDEPLAAALGKSMSPGDKVNRDEILRRLRNGVGWSVSVGGVVKKGNLQPVTMCVKTRQGRKQVTLVSGLEGFGVDIDEFADELRRLCAGSASVQPLSGASPKLNLKEVLVQGNQTKLVSEALVARGIPKRWIKDEGKKK</sequence>
<dbReference type="InterPro" id="IPR057429">
    <property type="entry name" value="WH_eIF2D"/>
</dbReference>
<dbReference type="InterPro" id="IPR039757">
    <property type="entry name" value="EIF2D"/>
</dbReference>
<dbReference type="GO" id="GO:0003743">
    <property type="term" value="F:translation initiation factor activity"/>
    <property type="evidence" value="ECO:0007669"/>
    <property type="project" value="InterPro"/>
</dbReference>
<dbReference type="Pfam" id="PF01253">
    <property type="entry name" value="SUI1"/>
    <property type="match status" value="1"/>
</dbReference>
<comment type="caution">
    <text evidence="3">The sequence shown here is derived from an EMBL/GenBank/DDBJ whole genome shotgun (WGS) entry which is preliminary data.</text>
</comment>
<dbReference type="HOGENOM" id="CLU_012487_1_1_1"/>
<dbReference type="PANTHER" id="PTHR12217:SF4">
    <property type="entry name" value="EUKARYOTIC TRANSLATION INITIATION FACTOR 2D"/>
    <property type="match status" value="1"/>
</dbReference>
<dbReference type="CDD" id="cd11608">
    <property type="entry name" value="eIF2D_C"/>
    <property type="match status" value="1"/>
</dbReference>
<organism evidence="3 4">
    <name type="scientific">Trichosporon asahii var. asahii (strain ATCC 90039 / CBS 2479 / JCM 2466 / KCTC 7840 / NBRC 103889/ NCYC 2677 / UAMH 7654)</name>
    <name type="common">Yeast</name>
    <dbReference type="NCBI Taxonomy" id="1186058"/>
    <lineage>
        <taxon>Eukaryota</taxon>
        <taxon>Fungi</taxon>
        <taxon>Dikarya</taxon>
        <taxon>Basidiomycota</taxon>
        <taxon>Agaricomycotina</taxon>
        <taxon>Tremellomycetes</taxon>
        <taxon>Trichosporonales</taxon>
        <taxon>Trichosporonaceae</taxon>
        <taxon>Trichosporon</taxon>
    </lineage>
</organism>
<dbReference type="Proteomes" id="UP000002748">
    <property type="component" value="Unassembled WGS sequence"/>
</dbReference>
<evidence type="ECO:0000256" key="1">
    <source>
        <dbReference type="SAM" id="MobiDB-lite"/>
    </source>
</evidence>
<dbReference type="PROSITE" id="PS50296">
    <property type="entry name" value="SUI1"/>
    <property type="match status" value="1"/>
</dbReference>
<dbReference type="Pfam" id="PF25304">
    <property type="entry name" value="WHD_eIF2D"/>
    <property type="match status" value="1"/>
</dbReference>
<name>J5QMR0_TRIAS</name>
<reference evidence="3 4" key="1">
    <citation type="journal article" date="2012" name="Eukaryot. Cell">
        <title>Draft genome sequence of CBS 2479, the standard type strain of Trichosporon asahii.</title>
        <authorList>
            <person name="Yang R.Y."/>
            <person name="Li H.T."/>
            <person name="Zhu H."/>
            <person name="Zhou G.P."/>
            <person name="Wang M."/>
            <person name="Wang L."/>
        </authorList>
    </citation>
    <scope>NUCLEOTIDE SEQUENCE [LARGE SCALE GENOMIC DNA]</scope>
    <source>
        <strain evidence="4">ATCC 90039 / CBS 2479 / JCM 2466 / KCTC 7840 / NCYC 2677 / UAMH 7654</strain>
    </source>
</reference>
<feature type="compositionally biased region" description="Pro residues" evidence="1">
    <location>
        <begin position="81"/>
        <end position="98"/>
    </location>
</feature>
<feature type="region of interest" description="Disordered" evidence="1">
    <location>
        <begin position="80"/>
        <end position="121"/>
    </location>
</feature>
<dbReference type="PANTHER" id="PTHR12217">
    <property type="entry name" value="EUKARYOTIC TRANSLATION INITIATION FACTOR 2D"/>
    <property type="match status" value="1"/>
</dbReference>
<feature type="domain" description="SUI1" evidence="2">
    <location>
        <begin position="365"/>
        <end position="441"/>
    </location>
</feature>
<dbReference type="InterPro" id="IPR001950">
    <property type="entry name" value="SUI1"/>
</dbReference>
<dbReference type="SUPFAM" id="SSF55159">
    <property type="entry name" value="eIF1-like"/>
    <property type="match status" value="1"/>
</dbReference>
<dbReference type="InterPro" id="IPR039759">
    <property type="entry name" value="eIF2D_SUI1"/>
</dbReference>
<evidence type="ECO:0000313" key="3">
    <source>
        <dbReference type="EMBL" id="EJT48158.1"/>
    </source>
</evidence>
<protein>
    <recommendedName>
        <fullName evidence="2">SUI1 domain-containing protein</fullName>
    </recommendedName>
</protein>
<dbReference type="AlphaFoldDB" id="J5QMR0"/>
<evidence type="ECO:0000259" key="2">
    <source>
        <dbReference type="PROSITE" id="PS50296"/>
    </source>
</evidence>
<dbReference type="FunFam" id="3.30.780.10:FF:000008">
    <property type="entry name" value="eukaryotic translation initiation factor 2D"/>
    <property type="match status" value="1"/>
</dbReference>
<dbReference type="OrthoDB" id="199771at2759"/>
<dbReference type="VEuPathDB" id="FungiDB:A1Q1_02862"/>
<dbReference type="RefSeq" id="XP_014179566.1">
    <property type="nucleotide sequence ID" value="XM_014324091.1"/>
</dbReference>
<dbReference type="Gene3D" id="3.30.780.10">
    <property type="entry name" value="SUI1-like domain"/>
    <property type="match status" value="1"/>
</dbReference>